<comment type="caution">
    <text evidence="9">The sequence shown here is derived from an EMBL/GenBank/DDBJ whole genome shotgun (WGS) entry which is preliminary data.</text>
</comment>
<dbReference type="OrthoDB" id="9810867at2"/>
<dbReference type="InterPro" id="IPR020568">
    <property type="entry name" value="Ribosomal_Su5_D2-typ_SF"/>
</dbReference>
<dbReference type="RefSeq" id="WP_119084943.1">
    <property type="nucleotide sequence ID" value="NZ_QXIY01000002.1"/>
</dbReference>
<keyword evidence="8" id="KW-0472">Membrane</keyword>
<protein>
    <recommendedName>
        <fullName evidence="6 7">Ribonuclease P protein component</fullName>
        <shortName evidence="6">RNase P protein</shortName>
        <shortName evidence="6">RNaseP protein</shortName>
        <ecNumber evidence="6 7">3.1.26.5</ecNumber>
    </recommendedName>
    <alternativeName>
        <fullName evidence="6">Protein C5</fullName>
    </alternativeName>
</protein>
<keyword evidence="8" id="KW-1133">Transmembrane helix</keyword>
<comment type="subunit">
    <text evidence="6">Consists of a catalytic RNA component (M1 or rnpB) and a protein subunit.</text>
</comment>
<dbReference type="SUPFAM" id="SSF54211">
    <property type="entry name" value="Ribosomal protein S5 domain 2-like"/>
    <property type="match status" value="1"/>
</dbReference>
<dbReference type="Pfam" id="PF00825">
    <property type="entry name" value="Ribonuclease_P"/>
    <property type="match status" value="1"/>
</dbReference>
<dbReference type="EC" id="3.1.26.5" evidence="6 7"/>
<keyword evidence="4 6" id="KW-0378">Hydrolase</keyword>
<dbReference type="EMBL" id="QXIY01000002">
    <property type="protein sequence ID" value="RIE17521.1"/>
    <property type="molecule type" value="Genomic_DNA"/>
</dbReference>
<keyword evidence="2 6" id="KW-0540">Nuclease</keyword>
<dbReference type="Proteomes" id="UP000266113">
    <property type="component" value="Unassembled WGS sequence"/>
</dbReference>
<gene>
    <name evidence="6 9" type="primary">rnpA</name>
    <name evidence="9" type="ORF">SMC1_00960</name>
</gene>
<evidence type="ECO:0000256" key="5">
    <source>
        <dbReference type="ARBA" id="ARBA00022884"/>
    </source>
</evidence>
<comment type="function">
    <text evidence="6">RNaseP catalyzes the removal of the 5'-leader sequence from pre-tRNA to produce the mature 5'-terminus. It can also cleave other RNA substrates such as 4.5S RNA. The protein component plays an auxiliary but essential role in vivo by binding to the 5'-leader sequence and broadening the substrate specificity of the ribozyme.</text>
</comment>
<comment type="similarity">
    <text evidence="6">Belongs to the RnpA family.</text>
</comment>
<dbReference type="PANTHER" id="PTHR33992:SF1">
    <property type="entry name" value="RIBONUCLEASE P PROTEIN COMPONENT"/>
    <property type="match status" value="1"/>
</dbReference>
<dbReference type="GO" id="GO:0004526">
    <property type="term" value="F:ribonuclease P activity"/>
    <property type="evidence" value="ECO:0007669"/>
    <property type="project" value="UniProtKB-UniRule"/>
</dbReference>
<keyword evidence="3 6" id="KW-0255">Endonuclease</keyword>
<sequence>MARLWKRIPGSVYKKVFDNSKAYHGALMVVFVSPALTHVVGFTASRKVGESVERNRARRLMKEAFRSVSPSLMPDFAYVLVARKPIVASSVDDVRRELARLTAQYRQR</sequence>
<evidence type="ECO:0000256" key="1">
    <source>
        <dbReference type="ARBA" id="ARBA00022694"/>
    </source>
</evidence>
<comment type="catalytic activity">
    <reaction evidence="6">
        <text>Endonucleolytic cleavage of RNA, removing 5'-extranucleotides from tRNA precursor.</text>
        <dbReference type="EC" id="3.1.26.5"/>
    </reaction>
</comment>
<organism evidence="9 10">
    <name type="scientific">Candidatus Cryosericum septentrionale</name>
    <dbReference type="NCBI Taxonomy" id="2290913"/>
    <lineage>
        <taxon>Bacteria</taxon>
        <taxon>Pseudomonadati</taxon>
        <taxon>Caldisericota/Cryosericota group</taxon>
        <taxon>Candidatus Cryosericota</taxon>
        <taxon>Candidatus Cryosericia</taxon>
        <taxon>Candidatus Cryosericales</taxon>
        <taxon>Candidatus Cryosericaceae</taxon>
        <taxon>Candidatus Cryosericum</taxon>
    </lineage>
</organism>
<dbReference type="Gene3D" id="3.30.230.10">
    <property type="match status" value="1"/>
</dbReference>
<dbReference type="AlphaFoldDB" id="A0A398E4H4"/>
<name>A0A398E4H4_9BACT</name>
<evidence type="ECO:0000256" key="3">
    <source>
        <dbReference type="ARBA" id="ARBA00022759"/>
    </source>
</evidence>
<proteinExistence type="inferred from homology"/>
<dbReference type="HAMAP" id="MF_00227">
    <property type="entry name" value="RNase_P"/>
    <property type="match status" value="1"/>
</dbReference>
<evidence type="ECO:0000313" key="9">
    <source>
        <dbReference type="EMBL" id="RIE17521.1"/>
    </source>
</evidence>
<evidence type="ECO:0000256" key="7">
    <source>
        <dbReference type="NCBIfam" id="TIGR00188"/>
    </source>
</evidence>
<evidence type="ECO:0000256" key="8">
    <source>
        <dbReference type="SAM" id="Phobius"/>
    </source>
</evidence>
<dbReference type="PANTHER" id="PTHR33992">
    <property type="entry name" value="RIBONUCLEASE P PROTEIN COMPONENT"/>
    <property type="match status" value="1"/>
</dbReference>
<dbReference type="InterPro" id="IPR014721">
    <property type="entry name" value="Ribsml_uS5_D2-typ_fold_subgr"/>
</dbReference>
<dbReference type="GO" id="GO:0042781">
    <property type="term" value="F:3'-tRNA processing endoribonuclease activity"/>
    <property type="evidence" value="ECO:0007669"/>
    <property type="project" value="TreeGrafter"/>
</dbReference>
<evidence type="ECO:0000256" key="6">
    <source>
        <dbReference type="HAMAP-Rule" id="MF_00227"/>
    </source>
</evidence>
<dbReference type="GO" id="GO:0000049">
    <property type="term" value="F:tRNA binding"/>
    <property type="evidence" value="ECO:0007669"/>
    <property type="project" value="UniProtKB-UniRule"/>
</dbReference>
<evidence type="ECO:0000256" key="2">
    <source>
        <dbReference type="ARBA" id="ARBA00022722"/>
    </source>
</evidence>
<feature type="transmembrane region" description="Helical" evidence="8">
    <location>
        <begin position="22"/>
        <end position="44"/>
    </location>
</feature>
<dbReference type="GO" id="GO:0001682">
    <property type="term" value="P:tRNA 5'-leader removal"/>
    <property type="evidence" value="ECO:0007669"/>
    <property type="project" value="UniProtKB-UniRule"/>
</dbReference>
<keyword evidence="10" id="KW-1185">Reference proteome</keyword>
<evidence type="ECO:0000256" key="4">
    <source>
        <dbReference type="ARBA" id="ARBA00022801"/>
    </source>
</evidence>
<keyword evidence="1 6" id="KW-0819">tRNA processing</keyword>
<keyword evidence="5 6" id="KW-0694">RNA-binding</keyword>
<dbReference type="NCBIfam" id="TIGR00188">
    <property type="entry name" value="rnpA"/>
    <property type="match status" value="1"/>
</dbReference>
<keyword evidence="8" id="KW-0812">Transmembrane</keyword>
<reference evidence="9 10" key="1">
    <citation type="submission" date="2018-09" db="EMBL/GenBank/DDBJ databases">
        <title>Discovery and Ecogenomic Context for Candidatus Cryosericales, a Global Caldiserica Order Active in Thawing Permafrost.</title>
        <authorList>
            <person name="Martinez M.A."/>
            <person name="Woodcroft B.J."/>
            <person name="Ignacio Espinoza J.C."/>
            <person name="Zayed A."/>
            <person name="Singleton C.M."/>
            <person name="Boyd J."/>
            <person name="Li Y.-F."/>
            <person name="Purvine S."/>
            <person name="Maughan H."/>
            <person name="Hodgkins S.B."/>
            <person name="Anderson D."/>
            <person name="Sederholm M."/>
            <person name="Temperton B."/>
            <person name="Saleska S.R."/>
            <person name="Tyson G.W."/>
            <person name="Rich V.I."/>
        </authorList>
    </citation>
    <scope>NUCLEOTIDE SEQUENCE [LARGE SCALE GENOMIC DNA]</scope>
    <source>
        <strain evidence="9 10">SMC1</strain>
    </source>
</reference>
<evidence type="ECO:0000313" key="10">
    <source>
        <dbReference type="Proteomes" id="UP000266113"/>
    </source>
</evidence>
<accession>A0A398E4H4</accession>
<dbReference type="InterPro" id="IPR000100">
    <property type="entry name" value="RNase_P"/>
</dbReference>
<dbReference type="GO" id="GO:0030677">
    <property type="term" value="C:ribonuclease P complex"/>
    <property type="evidence" value="ECO:0007669"/>
    <property type="project" value="TreeGrafter"/>
</dbReference>